<dbReference type="PANTHER" id="PTHR37540">
    <property type="entry name" value="TRANSCRIPTION FACTOR (ACR-2), PUTATIVE-RELATED-RELATED"/>
    <property type="match status" value="1"/>
</dbReference>
<sequence>MAFQFVDNGGSDGVRTLEEKERRQIRSHVMKGRNLHKRIRRGKCHQQKCPSRDVAIQFPSISNEEHCLLLSSLIPGRVGDEWACFQFAFELKPYMRHAVFNFLNGLSDIIYPMQVCLQHDSTADIWFRYSLVEPAYLHCLLALSMSMMGTLSVGAWHRPEALFHLGETLRLANEKLQRDLLSDPLFAVIVSLAIADSCRGNYDRALVHLNGLQGMLDHVGGFSYLNDKPSLQSKILRFDVDFSVRTGSLPRFYYDGTEFSTAGVSFNRQPSPRPDFQSTFNYLYTFTVELERKSSGSGDLHPLSFHATVIYIYYRLLIIPPSHGLPEALRLASLAFMTTWFGYGYCVSYTLLGAQLKEALVVLDDKDFENCPSLMWTLFIGAISVFKDGDIHQLSRKFVYALKSLGLQRWTDTLQYLKQFPWVTRLHGKATFEVWGEIMTSHWN</sequence>
<evidence type="ECO:0000313" key="2">
    <source>
        <dbReference type="Proteomes" id="UP001201262"/>
    </source>
</evidence>
<dbReference type="EMBL" id="JAJTJA010000008">
    <property type="protein sequence ID" value="KAH8695539.1"/>
    <property type="molecule type" value="Genomic_DNA"/>
</dbReference>
<dbReference type="RefSeq" id="XP_046070681.1">
    <property type="nucleotide sequence ID" value="XM_046216602.1"/>
</dbReference>
<name>A0AAD4KLU1_9EURO</name>
<organism evidence="1 2">
    <name type="scientific">Talaromyces proteolyticus</name>
    <dbReference type="NCBI Taxonomy" id="1131652"/>
    <lineage>
        <taxon>Eukaryota</taxon>
        <taxon>Fungi</taxon>
        <taxon>Dikarya</taxon>
        <taxon>Ascomycota</taxon>
        <taxon>Pezizomycotina</taxon>
        <taxon>Eurotiomycetes</taxon>
        <taxon>Eurotiomycetidae</taxon>
        <taxon>Eurotiales</taxon>
        <taxon>Trichocomaceae</taxon>
        <taxon>Talaromyces</taxon>
        <taxon>Talaromyces sect. Bacilispori</taxon>
    </lineage>
</organism>
<dbReference type="Pfam" id="PF11951">
    <property type="entry name" value="Fungal_trans_2"/>
    <property type="match status" value="1"/>
</dbReference>
<comment type="caution">
    <text evidence="1">The sequence shown here is derived from an EMBL/GenBank/DDBJ whole genome shotgun (WGS) entry which is preliminary data.</text>
</comment>
<dbReference type="Proteomes" id="UP001201262">
    <property type="component" value="Unassembled WGS sequence"/>
</dbReference>
<gene>
    <name evidence="1" type="ORF">BGW36DRAFT_382884</name>
</gene>
<keyword evidence="2" id="KW-1185">Reference proteome</keyword>
<dbReference type="AlphaFoldDB" id="A0AAD4KLU1"/>
<reference evidence="1" key="1">
    <citation type="submission" date="2021-12" db="EMBL/GenBank/DDBJ databases">
        <title>Convergent genome expansion in fungi linked to evolution of root-endophyte symbiosis.</title>
        <authorList>
            <consortium name="DOE Joint Genome Institute"/>
            <person name="Ke Y.-H."/>
            <person name="Bonito G."/>
            <person name="Liao H.-L."/>
            <person name="Looney B."/>
            <person name="Rojas-Flechas A."/>
            <person name="Nash J."/>
            <person name="Hameed K."/>
            <person name="Schadt C."/>
            <person name="Martin F."/>
            <person name="Crous P.W."/>
            <person name="Miettinen O."/>
            <person name="Magnuson J.K."/>
            <person name="Labbe J."/>
            <person name="Jacobson D."/>
            <person name="Doktycz M.J."/>
            <person name="Veneault-Fourrey C."/>
            <person name="Kuo A."/>
            <person name="Mondo S."/>
            <person name="Calhoun S."/>
            <person name="Riley R."/>
            <person name="Ohm R."/>
            <person name="LaButti K."/>
            <person name="Andreopoulos B."/>
            <person name="Pangilinan J."/>
            <person name="Nolan M."/>
            <person name="Tritt A."/>
            <person name="Clum A."/>
            <person name="Lipzen A."/>
            <person name="Daum C."/>
            <person name="Barry K."/>
            <person name="Grigoriev I.V."/>
            <person name="Vilgalys R."/>
        </authorList>
    </citation>
    <scope>NUCLEOTIDE SEQUENCE</scope>
    <source>
        <strain evidence="1">PMI_201</strain>
    </source>
</reference>
<dbReference type="GeneID" id="70246889"/>
<proteinExistence type="predicted"/>
<evidence type="ECO:0000313" key="1">
    <source>
        <dbReference type="EMBL" id="KAH8695539.1"/>
    </source>
</evidence>
<dbReference type="InterPro" id="IPR021858">
    <property type="entry name" value="Fun_TF"/>
</dbReference>
<protein>
    <submittedName>
        <fullName evidence="1">Uncharacterized protein</fullName>
    </submittedName>
</protein>
<accession>A0AAD4KLU1</accession>